<feature type="domain" description="Protein-tyrosine-phosphatase-like N-terminal" evidence="1">
    <location>
        <begin position="14"/>
        <end position="63"/>
    </location>
</feature>
<dbReference type="OrthoDB" id="4277148at2"/>
<name>A0A4Q8AMQ4_9MICO</name>
<gene>
    <name evidence="2" type="ORF">EV379_1550</name>
</gene>
<dbReference type="InterPro" id="IPR048716">
    <property type="entry name" value="Phosphatase-like_N"/>
</dbReference>
<proteinExistence type="predicted"/>
<dbReference type="Gene3D" id="1.10.8.1060">
    <property type="entry name" value="Corynebacterium glutamicum thioredoxin-dependent arsenate reductase, N-terminal domain"/>
    <property type="match status" value="1"/>
</dbReference>
<evidence type="ECO:0000259" key="1">
    <source>
        <dbReference type="Pfam" id="PF21234"/>
    </source>
</evidence>
<dbReference type="EMBL" id="SHLC01000001">
    <property type="protein sequence ID" value="RZU65225.1"/>
    <property type="molecule type" value="Genomic_DNA"/>
</dbReference>
<dbReference type="RefSeq" id="WP_130505609.1">
    <property type="nucleotide sequence ID" value="NZ_SHLC01000001.1"/>
</dbReference>
<keyword evidence="3" id="KW-1185">Reference proteome</keyword>
<organism evidence="2 3">
    <name type="scientific">Microterricola gilva</name>
    <dbReference type="NCBI Taxonomy" id="393267"/>
    <lineage>
        <taxon>Bacteria</taxon>
        <taxon>Bacillati</taxon>
        <taxon>Actinomycetota</taxon>
        <taxon>Actinomycetes</taxon>
        <taxon>Micrococcales</taxon>
        <taxon>Microbacteriaceae</taxon>
        <taxon>Microterricola</taxon>
    </lineage>
</organism>
<protein>
    <recommendedName>
        <fullName evidence="1">Protein-tyrosine-phosphatase-like N-terminal domain-containing protein</fullName>
    </recommendedName>
</protein>
<dbReference type="Proteomes" id="UP000291483">
    <property type="component" value="Unassembled WGS sequence"/>
</dbReference>
<sequence>MTTDLSDDEIKRQVSAKLASRFPELGEASIRAVVDEEFRALAEQPIRDFLVVLTERAAKDRLKKHTQEASS</sequence>
<dbReference type="NCBIfam" id="NF046112">
    <property type="entry name" value="MSMEG_6209_Nter"/>
    <property type="match status" value="1"/>
</dbReference>
<evidence type="ECO:0000313" key="2">
    <source>
        <dbReference type="EMBL" id="RZU65225.1"/>
    </source>
</evidence>
<accession>A0A4Q8AMQ4</accession>
<reference evidence="2 3" key="1">
    <citation type="submission" date="2019-02" db="EMBL/GenBank/DDBJ databases">
        <title>Sequencing the genomes of 1000 actinobacteria strains.</title>
        <authorList>
            <person name="Klenk H.-P."/>
        </authorList>
    </citation>
    <scope>NUCLEOTIDE SEQUENCE [LARGE SCALE GENOMIC DNA]</scope>
    <source>
        <strain evidence="2 3">DSM 18319</strain>
    </source>
</reference>
<dbReference type="Pfam" id="PF21234">
    <property type="entry name" value="Phosphatase-like_N"/>
    <property type="match status" value="1"/>
</dbReference>
<comment type="caution">
    <text evidence="2">The sequence shown here is derived from an EMBL/GenBank/DDBJ whole genome shotgun (WGS) entry which is preliminary data.</text>
</comment>
<dbReference type="AlphaFoldDB" id="A0A4Q8AMQ4"/>
<evidence type="ECO:0000313" key="3">
    <source>
        <dbReference type="Proteomes" id="UP000291483"/>
    </source>
</evidence>